<keyword evidence="2" id="KW-1185">Reference proteome</keyword>
<dbReference type="Pfam" id="PF06258">
    <property type="entry name" value="Mito_fiss_Elm1"/>
    <property type="match status" value="1"/>
</dbReference>
<reference evidence="1 2" key="1">
    <citation type="submission" date="2023-07" db="EMBL/GenBank/DDBJ databases">
        <title>Sorghum-associated microbial communities from plants grown in Nebraska, USA.</title>
        <authorList>
            <person name="Schachtman D."/>
        </authorList>
    </citation>
    <scope>NUCLEOTIDE SEQUENCE [LARGE SCALE GENOMIC DNA]</scope>
    <source>
        <strain evidence="1 2">BE198</strain>
    </source>
</reference>
<proteinExistence type="predicted"/>
<accession>A0ABU1W838</accession>
<gene>
    <name evidence="1" type="ORF">J2X06_000694</name>
</gene>
<organism evidence="1 2">
    <name type="scientific">Lysobacter niastensis</name>
    <dbReference type="NCBI Taxonomy" id="380629"/>
    <lineage>
        <taxon>Bacteria</taxon>
        <taxon>Pseudomonadati</taxon>
        <taxon>Pseudomonadota</taxon>
        <taxon>Gammaproteobacteria</taxon>
        <taxon>Lysobacterales</taxon>
        <taxon>Lysobacteraceae</taxon>
        <taxon>Lysobacter</taxon>
    </lineage>
</organism>
<dbReference type="RefSeq" id="WP_310058324.1">
    <property type="nucleotide sequence ID" value="NZ_JAVDVY010000001.1"/>
</dbReference>
<protein>
    <submittedName>
        <fullName evidence="1">Mitochondrial fission protein ELM1</fullName>
    </submittedName>
</protein>
<dbReference type="EMBL" id="JAVDVY010000001">
    <property type="protein sequence ID" value="MDR7133510.1"/>
    <property type="molecule type" value="Genomic_DNA"/>
</dbReference>
<sequence>MTDGHAGNRRQAEALANALGLAAREWSLQSQAPWRWLAPRKLPGARRAFGEEFAAALPRPPAVAIGCGRQAALATRLLRAGGARAVQILDPRLSTHHWDLVIAPQHDGLRGDNVITMFGSLHPVDDLWLAAARREFAAFAALPAPRTALLIGGPSANARFDDAMFEALLAQVERLIRYEGGSILATASRRTPATVRARLRDRFAQLPGVMWCSEADGANPYAGLLGWADRIVCTADSVNMLSEAAATLAPVLVAGAERIDGRPRHFLDSLYGLGRVRFFDLAQDDALVAASALPMDVMPLRETARVAALVQARLDLPG</sequence>
<dbReference type="PANTHER" id="PTHR33986:SF15">
    <property type="entry name" value="MITOCHONDRIAL FISSION PROTEIN ELM1"/>
    <property type="match status" value="1"/>
</dbReference>
<dbReference type="InterPro" id="IPR009367">
    <property type="entry name" value="Elm1-like"/>
</dbReference>
<comment type="caution">
    <text evidence="1">The sequence shown here is derived from an EMBL/GenBank/DDBJ whole genome shotgun (WGS) entry which is preliminary data.</text>
</comment>
<dbReference type="Proteomes" id="UP001251524">
    <property type="component" value="Unassembled WGS sequence"/>
</dbReference>
<evidence type="ECO:0000313" key="2">
    <source>
        <dbReference type="Proteomes" id="UP001251524"/>
    </source>
</evidence>
<evidence type="ECO:0000313" key="1">
    <source>
        <dbReference type="EMBL" id="MDR7133510.1"/>
    </source>
</evidence>
<dbReference type="PANTHER" id="PTHR33986">
    <property type="entry name" value="OS02G0535700 PROTEIN"/>
    <property type="match status" value="1"/>
</dbReference>
<name>A0ABU1W838_9GAMM</name>